<dbReference type="SUPFAM" id="SSF55961">
    <property type="entry name" value="Bet v1-like"/>
    <property type="match status" value="1"/>
</dbReference>
<dbReference type="AlphaFoldDB" id="A0A830GVX3"/>
<reference evidence="1" key="2">
    <citation type="submission" date="2020-09" db="EMBL/GenBank/DDBJ databases">
        <authorList>
            <person name="Sun Q."/>
            <person name="Ohkuma M."/>
        </authorList>
    </citation>
    <scope>NUCLEOTIDE SEQUENCE</scope>
    <source>
        <strain evidence="1">JCM 10088</strain>
    </source>
</reference>
<evidence type="ECO:0000313" key="2">
    <source>
        <dbReference type="Proteomes" id="UP000610960"/>
    </source>
</evidence>
<dbReference type="InterPro" id="IPR023393">
    <property type="entry name" value="START-like_dom_sf"/>
</dbReference>
<evidence type="ECO:0000313" key="1">
    <source>
        <dbReference type="EMBL" id="GGP20690.1"/>
    </source>
</evidence>
<dbReference type="Pfam" id="PF10604">
    <property type="entry name" value="Polyketide_cyc2"/>
    <property type="match status" value="1"/>
</dbReference>
<proteinExistence type="predicted"/>
<dbReference type="Proteomes" id="UP000610960">
    <property type="component" value="Unassembled WGS sequence"/>
</dbReference>
<sequence>MMKFQVSKKIDAPDEDIWRIVRDVNGIPKYWHGTRNLTIIGKEGDGIRARVQFAFPGPFNKGEVIINMNEQEREVLMNYVKGPFTGVHKISVRGGEVISYWDVKYKFPFSLIESWNENHFKQGTVHALERIERELMEGRK</sequence>
<comment type="caution">
    <text evidence="1">The sequence shown here is derived from an EMBL/GenBank/DDBJ whole genome shotgun (WGS) entry which is preliminary data.</text>
</comment>
<accession>A0A830GVX3</accession>
<gene>
    <name evidence="1" type="ORF">GCM10007981_09790</name>
</gene>
<organism evidence="1 2">
    <name type="scientific">Thermocladium modestius</name>
    <dbReference type="NCBI Taxonomy" id="62609"/>
    <lineage>
        <taxon>Archaea</taxon>
        <taxon>Thermoproteota</taxon>
        <taxon>Thermoprotei</taxon>
        <taxon>Thermoproteales</taxon>
        <taxon>Thermoproteaceae</taxon>
        <taxon>Thermocladium</taxon>
    </lineage>
</organism>
<dbReference type="Gene3D" id="3.30.530.20">
    <property type="match status" value="1"/>
</dbReference>
<dbReference type="EMBL" id="BMNL01000002">
    <property type="protein sequence ID" value="GGP20690.1"/>
    <property type="molecule type" value="Genomic_DNA"/>
</dbReference>
<name>A0A830GVX3_9CREN</name>
<reference evidence="1" key="1">
    <citation type="journal article" date="2014" name="Int. J. Syst. Evol. Microbiol.">
        <title>Complete genome sequence of Corynebacterium casei LMG S-19264T (=DSM 44701T), isolated from a smear-ripened cheese.</title>
        <authorList>
            <consortium name="US DOE Joint Genome Institute (JGI-PGF)"/>
            <person name="Walter F."/>
            <person name="Albersmeier A."/>
            <person name="Kalinowski J."/>
            <person name="Ruckert C."/>
        </authorList>
    </citation>
    <scope>NUCLEOTIDE SEQUENCE</scope>
    <source>
        <strain evidence="1">JCM 10088</strain>
    </source>
</reference>
<protein>
    <recommendedName>
        <fullName evidence="3">SRPBCC family protein</fullName>
    </recommendedName>
</protein>
<evidence type="ECO:0008006" key="3">
    <source>
        <dbReference type="Google" id="ProtNLM"/>
    </source>
</evidence>
<dbReference type="InterPro" id="IPR019587">
    <property type="entry name" value="Polyketide_cyclase/dehydratase"/>
</dbReference>
<keyword evidence="2" id="KW-1185">Reference proteome</keyword>